<dbReference type="AlphaFoldDB" id="A0AAV4XDT7"/>
<keyword evidence="2" id="KW-1185">Reference proteome</keyword>
<proteinExistence type="predicted"/>
<reference evidence="1 2" key="1">
    <citation type="submission" date="2021-06" db="EMBL/GenBank/DDBJ databases">
        <title>Caerostris extrusa draft genome.</title>
        <authorList>
            <person name="Kono N."/>
            <person name="Arakawa K."/>
        </authorList>
    </citation>
    <scope>NUCLEOTIDE SEQUENCE [LARGE SCALE GENOMIC DNA]</scope>
</reference>
<dbReference type="Proteomes" id="UP001054945">
    <property type="component" value="Unassembled WGS sequence"/>
</dbReference>
<organism evidence="1 2">
    <name type="scientific">Caerostris extrusa</name>
    <name type="common">Bark spider</name>
    <name type="synonym">Caerostris bankana</name>
    <dbReference type="NCBI Taxonomy" id="172846"/>
    <lineage>
        <taxon>Eukaryota</taxon>
        <taxon>Metazoa</taxon>
        <taxon>Ecdysozoa</taxon>
        <taxon>Arthropoda</taxon>
        <taxon>Chelicerata</taxon>
        <taxon>Arachnida</taxon>
        <taxon>Araneae</taxon>
        <taxon>Araneomorphae</taxon>
        <taxon>Entelegynae</taxon>
        <taxon>Araneoidea</taxon>
        <taxon>Araneidae</taxon>
        <taxon>Caerostris</taxon>
    </lineage>
</organism>
<evidence type="ECO:0008006" key="3">
    <source>
        <dbReference type="Google" id="ProtNLM"/>
    </source>
</evidence>
<evidence type="ECO:0000313" key="2">
    <source>
        <dbReference type="Proteomes" id="UP001054945"/>
    </source>
</evidence>
<dbReference type="EMBL" id="BPLR01000078">
    <property type="protein sequence ID" value="GIY91983.1"/>
    <property type="molecule type" value="Genomic_DNA"/>
</dbReference>
<comment type="caution">
    <text evidence="1">The sequence shown here is derived from an EMBL/GenBank/DDBJ whole genome shotgun (WGS) entry which is preliminary data.</text>
</comment>
<sequence>MIHRCGLLSTAPGRNKSKDFLNIPFYPLSPWYTPHSHRSQDPILIEEHLEKSIGGCPLFKVQWSSVSPVFGMIEKHKEPNEHSL</sequence>
<protein>
    <recommendedName>
        <fullName evidence="3">Ycf15</fullName>
    </recommendedName>
</protein>
<gene>
    <name evidence="1" type="ORF">CEXT_526421</name>
</gene>
<evidence type="ECO:0000313" key="1">
    <source>
        <dbReference type="EMBL" id="GIY91983.1"/>
    </source>
</evidence>
<accession>A0AAV4XDT7</accession>
<name>A0AAV4XDT7_CAEEX</name>